<keyword evidence="7" id="KW-0808">Transferase</keyword>
<feature type="transmembrane region" description="Helical" evidence="6">
    <location>
        <begin position="140"/>
        <end position="157"/>
    </location>
</feature>
<evidence type="ECO:0000313" key="7">
    <source>
        <dbReference type="EMBL" id="MBB5714308.1"/>
    </source>
</evidence>
<feature type="transmembrane region" description="Helical" evidence="6">
    <location>
        <begin position="114"/>
        <end position="134"/>
    </location>
</feature>
<dbReference type="GO" id="GO:0016020">
    <property type="term" value="C:membrane"/>
    <property type="evidence" value="ECO:0007669"/>
    <property type="project" value="UniProtKB-SubCell"/>
</dbReference>
<gene>
    <name evidence="7" type="ORF">FHS94_001139</name>
</gene>
<dbReference type="Gene3D" id="1.10.357.140">
    <property type="entry name" value="UbiA prenyltransferase"/>
    <property type="match status" value="1"/>
</dbReference>
<dbReference type="Pfam" id="PF01040">
    <property type="entry name" value="UbiA"/>
    <property type="match status" value="1"/>
</dbReference>
<evidence type="ECO:0000256" key="5">
    <source>
        <dbReference type="ARBA" id="ARBA00023136"/>
    </source>
</evidence>
<feature type="transmembrane region" description="Helical" evidence="6">
    <location>
        <begin position="48"/>
        <end position="64"/>
    </location>
</feature>
<comment type="caution">
    <text evidence="7">The sequence shown here is derived from an EMBL/GenBank/DDBJ whole genome shotgun (WGS) entry which is preliminary data.</text>
</comment>
<feature type="transmembrane region" description="Helical" evidence="6">
    <location>
        <begin position="244"/>
        <end position="265"/>
    </location>
</feature>
<keyword evidence="2" id="KW-1003">Cell membrane</keyword>
<proteinExistence type="predicted"/>
<dbReference type="EMBL" id="JACIJK010000003">
    <property type="protein sequence ID" value="MBB5714308.1"/>
    <property type="molecule type" value="Genomic_DNA"/>
</dbReference>
<keyword evidence="4 6" id="KW-1133">Transmembrane helix</keyword>
<dbReference type="InterPro" id="IPR044878">
    <property type="entry name" value="UbiA_sf"/>
</dbReference>
<keyword evidence="3 6" id="KW-0812">Transmembrane</keyword>
<feature type="transmembrane region" description="Helical" evidence="6">
    <location>
        <begin position="70"/>
        <end position="93"/>
    </location>
</feature>
<comment type="subcellular location">
    <subcellularLocation>
        <location evidence="1">Membrane</location>
        <topology evidence="1">Multi-pass membrane protein</topology>
    </subcellularLocation>
</comment>
<accession>A0A7W9EVB4</accession>
<evidence type="ECO:0000256" key="6">
    <source>
        <dbReference type="SAM" id="Phobius"/>
    </source>
</evidence>
<feature type="transmembrane region" description="Helical" evidence="6">
    <location>
        <begin position="271"/>
        <end position="288"/>
    </location>
</feature>
<dbReference type="Proteomes" id="UP000546200">
    <property type="component" value="Unassembled WGS sequence"/>
</dbReference>
<reference evidence="7 8" key="1">
    <citation type="submission" date="2020-08" db="EMBL/GenBank/DDBJ databases">
        <title>Genomic Encyclopedia of Type Strains, Phase IV (KMG-IV): sequencing the most valuable type-strain genomes for metagenomic binning, comparative biology and taxonomic classification.</title>
        <authorList>
            <person name="Goeker M."/>
        </authorList>
    </citation>
    <scope>NUCLEOTIDE SEQUENCE [LARGE SCALE GENOMIC DNA]</scope>
    <source>
        <strain evidence="7 8">DSM 100044</strain>
    </source>
</reference>
<organism evidence="7 8">
    <name type="scientific">Sphingomonas aerophila</name>
    <dbReference type="NCBI Taxonomy" id="1344948"/>
    <lineage>
        <taxon>Bacteria</taxon>
        <taxon>Pseudomonadati</taxon>
        <taxon>Pseudomonadota</taxon>
        <taxon>Alphaproteobacteria</taxon>
        <taxon>Sphingomonadales</taxon>
        <taxon>Sphingomonadaceae</taxon>
        <taxon>Sphingomonas</taxon>
    </lineage>
</organism>
<keyword evidence="8" id="KW-1185">Reference proteome</keyword>
<evidence type="ECO:0000313" key="8">
    <source>
        <dbReference type="Proteomes" id="UP000546200"/>
    </source>
</evidence>
<name>A0A7W9EVB4_9SPHN</name>
<evidence type="ECO:0000256" key="4">
    <source>
        <dbReference type="ARBA" id="ARBA00022989"/>
    </source>
</evidence>
<protein>
    <submittedName>
        <fullName evidence="7">4-hydroxybenzoate polyprenyltransferase</fullName>
    </submittedName>
</protein>
<feature type="transmembrane region" description="Helical" evidence="6">
    <location>
        <begin position="308"/>
        <end position="330"/>
    </location>
</feature>
<evidence type="ECO:0000256" key="2">
    <source>
        <dbReference type="ARBA" id="ARBA00022475"/>
    </source>
</evidence>
<dbReference type="RefSeq" id="WP_221234581.1">
    <property type="nucleotide sequence ID" value="NZ_JACIJK010000003.1"/>
</dbReference>
<evidence type="ECO:0000256" key="3">
    <source>
        <dbReference type="ARBA" id="ARBA00022692"/>
    </source>
</evidence>
<dbReference type="InterPro" id="IPR000537">
    <property type="entry name" value="UbiA_prenyltransferase"/>
</dbReference>
<keyword evidence="5 6" id="KW-0472">Membrane</keyword>
<dbReference type="AlphaFoldDB" id="A0A7W9EVB4"/>
<sequence>MRTDAQFSTGTAGAPDYPAMAVPVGERSSASFRDYLAIARLDHMTKHVFIVPGIILASVLRGSYLEIEPLLILLGLASAVAIAGGNYVINEWLDREFDAFHPEKSKRSAVQRQLSPALIYLEYAVLIGGGLLLASLVNTAFLLTAATFALSGVFYNVRPFRTKDRAYVDVISESINNPIRLTLGWTMVDPTTLPPASLFLAYWAAGAFLMGAKRLSEYRDIASRVGIDMLCRYRRSFAGYTAESLTVSCFLYAMVSAFFLAVFLIRYRLEYLLAFPFIAGLFASYLWLSLLSNSVAQRPERLFRSKRLMLASGVTAAVLLVTSFVNIPVLGTLSAPSFMPASPR</sequence>
<dbReference type="GO" id="GO:0016765">
    <property type="term" value="F:transferase activity, transferring alkyl or aryl (other than methyl) groups"/>
    <property type="evidence" value="ECO:0007669"/>
    <property type="project" value="InterPro"/>
</dbReference>
<evidence type="ECO:0000256" key="1">
    <source>
        <dbReference type="ARBA" id="ARBA00004141"/>
    </source>
</evidence>